<evidence type="ECO:0000256" key="3">
    <source>
        <dbReference type="ARBA" id="ARBA00022771"/>
    </source>
</evidence>
<evidence type="ECO:0000313" key="8">
    <source>
        <dbReference type="Proteomes" id="UP000567179"/>
    </source>
</evidence>
<dbReference type="Proteomes" id="UP000567179">
    <property type="component" value="Unassembled WGS sequence"/>
</dbReference>
<name>A0A8H5B6K7_9AGAR</name>
<evidence type="ECO:0000256" key="4">
    <source>
        <dbReference type="ARBA" id="ARBA00022833"/>
    </source>
</evidence>
<keyword evidence="2" id="KW-0479">Metal-binding</keyword>
<dbReference type="EMBL" id="JAACJJ010000032">
    <property type="protein sequence ID" value="KAF5317764.1"/>
    <property type="molecule type" value="Genomic_DNA"/>
</dbReference>
<organism evidence="7 8">
    <name type="scientific">Psilocybe cf. subviscida</name>
    <dbReference type="NCBI Taxonomy" id="2480587"/>
    <lineage>
        <taxon>Eukaryota</taxon>
        <taxon>Fungi</taxon>
        <taxon>Dikarya</taxon>
        <taxon>Basidiomycota</taxon>
        <taxon>Agaricomycotina</taxon>
        <taxon>Agaricomycetes</taxon>
        <taxon>Agaricomycetidae</taxon>
        <taxon>Agaricales</taxon>
        <taxon>Agaricineae</taxon>
        <taxon>Strophariaceae</taxon>
        <taxon>Psilocybe</taxon>
    </lineage>
</organism>
<gene>
    <name evidence="7" type="ORF">D9619_012500</name>
</gene>
<dbReference type="OrthoDB" id="2800877at2759"/>
<dbReference type="SUPFAM" id="SSF53098">
    <property type="entry name" value="Ribonuclease H-like"/>
    <property type="match status" value="1"/>
</dbReference>
<evidence type="ECO:0008006" key="9">
    <source>
        <dbReference type="Google" id="ProtNLM"/>
    </source>
</evidence>
<evidence type="ECO:0000256" key="1">
    <source>
        <dbReference type="ARBA" id="ARBA00004123"/>
    </source>
</evidence>
<evidence type="ECO:0000256" key="2">
    <source>
        <dbReference type="ARBA" id="ARBA00022723"/>
    </source>
</evidence>
<reference evidence="7 8" key="1">
    <citation type="journal article" date="2020" name="ISME J.">
        <title>Uncovering the hidden diversity of litter-decomposition mechanisms in mushroom-forming fungi.</title>
        <authorList>
            <person name="Floudas D."/>
            <person name="Bentzer J."/>
            <person name="Ahren D."/>
            <person name="Johansson T."/>
            <person name="Persson P."/>
            <person name="Tunlid A."/>
        </authorList>
    </citation>
    <scope>NUCLEOTIDE SEQUENCE [LARGE SCALE GENOMIC DNA]</scope>
    <source>
        <strain evidence="7 8">CBS 101986</strain>
    </source>
</reference>
<evidence type="ECO:0000256" key="5">
    <source>
        <dbReference type="ARBA" id="ARBA00023242"/>
    </source>
</evidence>
<feature type="compositionally biased region" description="Acidic residues" evidence="6">
    <location>
        <begin position="170"/>
        <end position="179"/>
    </location>
</feature>
<feature type="compositionally biased region" description="Basic and acidic residues" evidence="6">
    <location>
        <begin position="149"/>
        <end position="161"/>
    </location>
</feature>
<accession>A0A8H5B6K7</accession>
<dbReference type="GO" id="GO:0005634">
    <property type="term" value="C:nucleus"/>
    <property type="evidence" value="ECO:0007669"/>
    <property type="project" value="UniProtKB-SubCell"/>
</dbReference>
<evidence type="ECO:0000256" key="6">
    <source>
        <dbReference type="SAM" id="MobiDB-lite"/>
    </source>
</evidence>
<comment type="caution">
    <text evidence="7">The sequence shown here is derived from an EMBL/GenBank/DDBJ whole genome shotgun (WGS) entry which is preliminary data.</text>
</comment>
<keyword evidence="8" id="KW-1185">Reference proteome</keyword>
<dbReference type="InterPro" id="IPR012337">
    <property type="entry name" value="RNaseH-like_sf"/>
</dbReference>
<dbReference type="InterPro" id="IPR052035">
    <property type="entry name" value="ZnF_BED_domain_contain"/>
</dbReference>
<keyword evidence="4" id="KW-0862">Zinc</keyword>
<keyword evidence="3" id="KW-0863">Zinc-finger</keyword>
<feature type="region of interest" description="Disordered" evidence="6">
    <location>
        <begin position="143"/>
        <end position="219"/>
    </location>
</feature>
<proteinExistence type="predicted"/>
<comment type="subcellular location">
    <subcellularLocation>
        <location evidence="1">Nucleus</location>
    </subcellularLocation>
</comment>
<dbReference type="PANTHER" id="PTHR46481">
    <property type="entry name" value="ZINC FINGER BED DOMAIN-CONTAINING PROTEIN 4"/>
    <property type="match status" value="1"/>
</dbReference>
<protein>
    <recommendedName>
        <fullName evidence="9">hAT-like transposase RNase-H fold domain-containing protein</fullName>
    </recommendedName>
</protein>
<evidence type="ECO:0000313" key="7">
    <source>
        <dbReference type="EMBL" id="KAF5317764.1"/>
    </source>
</evidence>
<dbReference type="GO" id="GO:0008270">
    <property type="term" value="F:zinc ion binding"/>
    <property type="evidence" value="ECO:0007669"/>
    <property type="project" value="UniProtKB-KW"/>
</dbReference>
<sequence length="548" mass="61396">MGLEEAYKAFSERVNLLKILTKSIPHQALRCATTSDRITQVFDTVKIPESNDERWKVFNKRMDALFGEDVCDSGTGRLLNLLRGEHGMDLVLKYFDAELKAGVLPWDLAKIKINRLIDEVMAIKQAHTQKSKKVSLIVAVEDEDDSDDADYHPPKRQRDEPPSPSRVFDSEGEEVDEENNCAVEMRDKREKKKARKSNSGTAEDDAVSEKQGKKVPAKKKPACLDDIESGTLFVVVRTVERTLKGKDTAFSDEPILPKLSNLASHLAMCKGKDVDGDIDGDEAHQPLKFNYQRSVDLMGEYLRAGNLNPAIEANQDGFYGLFAAWVLDESLPWTTGEAPALSLLFKYLRVHFTTPSDTTVCAYLSKIYQELHAKVVQEIAGLKSKIAYATDTWTTRQMVYSFACSIAAWIDSDWNLVTRVVDFKALKDKEHEGVDGGLAFVNGSLTTDNASVNDVLVDTVAKRLLERYGVPYTPDCHIRCFAHITNLVVQSFLASMDEAPDPDDDDEYADITDYPLHYDVDADEEQIALESEKLDKSILNSPEFADFD</sequence>
<keyword evidence="5" id="KW-0539">Nucleus</keyword>
<dbReference type="PANTHER" id="PTHR46481:SF10">
    <property type="entry name" value="ZINC FINGER BED DOMAIN-CONTAINING PROTEIN 39"/>
    <property type="match status" value="1"/>
</dbReference>
<dbReference type="AlphaFoldDB" id="A0A8H5B6K7"/>